<dbReference type="InterPro" id="IPR023753">
    <property type="entry name" value="FAD/NAD-binding_dom"/>
</dbReference>
<dbReference type="PANTHER" id="PTHR42913:SF3">
    <property type="entry name" value="64 KDA MITOCHONDRIAL NADH DEHYDROGENASE (EUROFUNG)"/>
    <property type="match status" value="1"/>
</dbReference>
<keyword evidence="4" id="KW-0274">FAD</keyword>
<sequence>MSNVLIIGGGFAGVWAAASAARLRRDAGVPRNDLTITLVDAGDDHVIRPRLYEREPENKRCSLDGLLGPIGVERVAATITSIDTTTNQVHGITRTGDTTSLSYDRLVLATGSQLVTPTIPGSQHLFDIDTLGAATYLDGHLRSLPACPDSEGRYTVVVIGAGFTGLEIATELTDRLREIAADAPIRVILLDRGDVVGSGLGEGPRPAILDALDTLGVEVRLGVDVTSIDAHGVELADGDRIAANTVIWTAGMQASPLTAHISGERDRLGRLTVDEHLKVAGLADVFAAGDTAAAHADPGHVVMQSCQHALPQGKFVGHNAVADLLGQDLVPFAPASYVTCLALGPAGAVFASGWDRQVQMTGAEGAAVKKSINTVAIYPPVGDPEALLSLAVPDGTWRSAELAALT</sequence>
<dbReference type="InterPro" id="IPR051169">
    <property type="entry name" value="NADH-Q_oxidoreductase"/>
</dbReference>
<evidence type="ECO:0000256" key="2">
    <source>
        <dbReference type="ARBA" id="ARBA00005272"/>
    </source>
</evidence>
<comment type="cofactor">
    <cofactor evidence="1">
        <name>FAD</name>
        <dbReference type="ChEBI" id="CHEBI:57692"/>
    </cofactor>
</comment>
<evidence type="ECO:0000256" key="1">
    <source>
        <dbReference type="ARBA" id="ARBA00001974"/>
    </source>
</evidence>
<evidence type="ECO:0000256" key="3">
    <source>
        <dbReference type="ARBA" id="ARBA00022630"/>
    </source>
</evidence>
<gene>
    <name evidence="7" type="ORF">SAMN04490239_6295</name>
</gene>
<keyword evidence="5" id="KW-0560">Oxidoreductase</keyword>
<accession>A0A1H4X0K6</accession>
<protein>
    <submittedName>
        <fullName evidence="7">NADH dehydrogenase</fullName>
    </submittedName>
</protein>
<comment type="similarity">
    <text evidence="2">Belongs to the NADH dehydrogenase family.</text>
</comment>
<evidence type="ECO:0000313" key="8">
    <source>
        <dbReference type="Proteomes" id="UP000183561"/>
    </source>
</evidence>
<reference evidence="8" key="1">
    <citation type="submission" date="2016-10" db="EMBL/GenBank/DDBJ databases">
        <authorList>
            <person name="Varghese N."/>
            <person name="Submissions S."/>
        </authorList>
    </citation>
    <scope>NUCLEOTIDE SEQUENCE [LARGE SCALE GENOMIC DNA]</scope>
    <source>
        <strain evidence="8">DSM 44498</strain>
    </source>
</reference>
<dbReference type="PRINTS" id="PR00411">
    <property type="entry name" value="PNDRDTASEI"/>
</dbReference>
<evidence type="ECO:0000313" key="7">
    <source>
        <dbReference type="EMBL" id="SEC99055.1"/>
    </source>
</evidence>
<dbReference type="SUPFAM" id="SSF51905">
    <property type="entry name" value="FAD/NAD(P)-binding domain"/>
    <property type="match status" value="1"/>
</dbReference>
<dbReference type="Pfam" id="PF07992">
    <property type="entry name" value="Pyr_redox_2"/>
    <property type="match status" value="1"/>
</dbReference>
<dbReference type="Proteomes" id="UP000183561">
    <property type="component" value="Unassembled WGS sequence"/>
</dbReference>
<dbReference type="AlphaFoldDB" id="A0A1H4X0K6"/>
<evidence type="ECO:0000256" key="5">
    <source>
        <dbReference type="ARBA" id="ARBA00023002"/>
    </source>
</evidence>
<keyword evidence="3" id="KW-0285">Flavoprotein</keyword>
<dbReference type="RefSeq" id="WP_072951375.1">
    <property type="nucleotide sequence ID" value="NZ_FNSV01000005.1"/>
</dbReference>
<dbReference type="InterPro" id="IPR036188">
    <property type="entry name" value="FAD/NAD-bd_sf"/>
</dbReference>
<dbReference type="GO" id="GO:0019646">
    <property type="term" value="P:aerobic electron transport chain"/>
    <property type="evidence" value="ECO:0007669"/>
    <property type="project" value="TreeGrafter"/>
</dbReference>
<dbReference type="GO" id="GO:0003955">
    <property type="term" value="F:NAD(P)H dehydrogenase (quinone) activity"/>
    <property type="evidence" value="ECO:0007669"/>
    <property type="project" value="TreeGrafter"/>
</dbReference>
<dbReference type="Gene3D" id="3.50.50.100">
    <property type="match status" value="1"/>
</dbReference>
<name>A0A1H4X0K6_9NOCA</name>
<dbReference type="PANTHER" id="PTHR42913">
    <property type="entry name" value="APOPTOSIS-INDUCING FACTOR 1"/>
    <property type="match status" value="1"/>
</dbReference>
<organism evidence="7 8">
    <name type="scientific">Rhodococcus koreensis</name>
    <dbReference type="NCBI Taxonomy" id="99653"/>
    <lineage>
        <taxon>Bacteria</taxon>
        <taxon>Bacillati</taxon>
        <taxon>Actinomycetota</taxon>
        <taxon>Actinomycetes</taxon>
        <taxon>Mycobacteriales</taxon>
        <taxon>Nocardiaceae</taxon>
        <taxon>Rhodococcus</taxon>
    </lineage>
</organism>
<evidence type="ECO:0000256" key="4">
    <source>
        <dbReference type="ARBA" id="ARBA00022827"/>
    </source>
</evidence>
<dbReference type="OrthoDB" id="9781621at2"/>
<proteinExistence type="inferred from homology"/>
<dbReference type="EMBL" id="FNSV01000005">
    <property type="protein sequence ID" value="SEC99055.1"/>
    <property type="molecule type" value="Genomic_DNA"/>
</dbReference>
<feature type="domain" description="FAD/NAD(P)-binding" evidence="6">
    <location>
        <begin position="3"/>
        <end position="313"/>
    </location>
</feature>
<evidence type="ECO:0000259" key="6">
    <source>
        <dbReference type="Pfam" id="PF07992"/>
    </source>
</evidence>
<dbReference type="PRINTS" id="PR00368">
    <property type="entry name" value="FADPNR"/>
</dbReference>
<keyword evidence="8" id="KW-1185">Reference proteome</keyword>